<organism evidence="1 2">
    <name type="scientific">Lecanicillium saksenae</name>
    <dbReference type="NCBI Taxonomy" id="468837"/>
    <lineage>
        <taxon>Eukaryota</taxon>
        <taxon>Fungi</taxon>
        <taxon>Dikarya</taxon>
        <taxon>Ascomycota</taxon>
        <taxon>Pezizomycotina</taxon>
        <taxon>Sordariomycetes</taxon>
        <taxon>Hypocreomycetidae</taxon>
        <taxon>Hypocreales</taxon>
        <taxon>Cordycipitaceae</taxon>
        <taxon>Lecanicillium</taxon>
    </lineage>
</organism>
<sequence length="171" mass="19127">MTDREKWHPPTSIPRRVDAEKASLRKAVLLDAVRLIAADRIADVQYHRAAVDFTCHGKKVSYTLYTNPVFVSVPKCEGRDHPIHERVVQKYFSNIVQVKKLKDGSTLLPPRDTLMIIDATEPDEEAVARAWCAETGRHAVVRKNGVGCFTCATSLATQRTGLGFNVLIWVS</sequence>
<dbReference type="Proteomes" id="UP001148737">
    <property type="component" value="Unassembled WGS sequence"/>
</dbReference>
<comment type="caution">
    <text evidence="1">The sequence shown here is derived from an EMBL/GenBank/DDBJ whole genome shotgun (WGS) entry which is preliminary data.</text>
</comment>
<evidence type="ECO:0000313" key="2">
    <source>
        <dbReference type="Proteomes" id="UP001148737"/>
    </source>
</evidence>
<keyword evidence="2" id="KW-1185">Reference proteome</keyword>
<accession>A0ACC1QWM9</accession>
<evidence type="ECO:0000313" key="1">
    <source>
        <dbReference type="EMBL" id="KAJ3493696.1"/>
    </source>
</evidence>
<proteinExistence type="predicted"/>
<name>A0ACC1QWM9_9HYPO</name>
<reference evidence="1" key="1">
    <citation type="submission" date="2022-07" db="EMBL/GenBank/DDBJ databases">
        <title>Genome Sequence of Lecanicillium saksenae.</title>
        <authorList>
            <person name="Buettner E."/>
        </authorList>
    </citation>
    <scope>NUCLEOTIDE SEQUENCE</scope>
    <source>
        <strain evidence="1">VT-O1</strain>
    </source>
</reference>
<dbReference type="EMBL" id="JANAKD010000460">
    <property type="protein sequence ID" value="KAJ3493696.1"/>
    <property type="molecule type" value="Genomic_DNA"/>
</dbReference>
<gene>
    <name evidence="1" type="ORF">NLG97_g4575</name>
</gene>
<protein>
    <submittedName>
        <fullName evidence="1">Uncharacterized protein</fullName>
    </submittedName>
</protein>